<dbReference type="NCBIfam" id="NF033634">
    <property type="entry name" value="SLATT_1"/>
    <property type="match status" value="1"/>
</dbReference>
<protein>
    <submittedName>
        <fullName evidence="3">DUF4231 domain-containing protein</fullName>
    </submittedName>
</protein>
<keyword evidence="2" id="KW-1133">Transmembrane helix</keyword>
<evidence type="ECO:0000313" key="3">
    <source>
        <dbReference type="EMBL" id="MFC0864992.1"/>
    </source>
</evidence>
<gene>
    <name evidence="3" type="ORF">ACFHYQ_22115</name>
</gene>
<keyword evidence="2" id="KW-0812">Transmembrane</keyword>
<feature type="region of interest" description="Disordered" evidence="1">
    <location>
        <begin position="252"/>
        <end position="275"/>
    </location>
</feature>
<dbReference type="EMBL" id="JBHMQT010000045">
    <property type="protein sequence ID" value="MFC0864992.1"/>
    <property type="molecule type" value="Genomic_DNA"/>
</dbReference>
<organism evidence="3 4">
    <name type="scientific">Sphaerimonospora cavernae</name>
    <dbReference type="NCBI Taxonomy" id="1740611"/>
    <lineage>
        <taxon>Bacteria</taxon>
        <taxon>Bacillati</taxon>
        <taxon>Actinomycetota</taxon>
        <taxon>Actinomycetes</taxon>
        <taxon>Streptosporangiales</taxon>
        <taxon>Streptosporangiaceae</taxon>
        <taxon>Sphaerimonospora</taxon>
    </lineage>
</organism>
<sequence length="275" mass="31592">MAAPEYTGPVEQLLQINREILKKELELQRTKRQRLAFRAGLMLAPTLFFAIYIATAVTWGKFDMLLINIIAVPIDILLIVGAITYAANRRSGRIGALKLVGDVELDLTVLRERRRFMALDLTLTLTQRRSIYKDDTNRDIELFRRDSRRYRRINNIFQSLVIVGSLFAASMSSLAVEQESFRWATVVATFLVGISAGFTGYFKFKDRGFYLQQTADALEHEWSIYDLGIGRYKRLKPEEALADFVEEAERIKAEQRQREQNLDQPSDGRDSASQQ</sequence>
<comment type="caution">
    <text evidence="3">The sequence shown here is derived from an EMBL/GenBank/DDBJ whole genome shotgun (WGS) entry which is preliminary data.</text>
</comment>
<dbReference type="InterPro" id="IPR025325">
    <property type="entry name" value="DUF4231"/>
</dbReference>
<accession>A0ABV6U9Y8</accession>
<dbReference type="RefSeq" id="WP_394303044.1">
    <property type="nucleotide sequence ID" value="NZ_JBHMQT010000045.1"/>
</dbReference>
<proteinExistence type="predicted"/>
<feature type="transmembrane region" description="Helical" evidence="2">
    <location>
        <begin position="181"/>
        <end position="202"/>
    </location>
</feature>
<reference evidence="3 4" key="1">
    <citation type="submission" date="2024-09" db="EMBL/GenBank/DDBJ databases">
        <authorList>
            <person name="Sun Q."/>
            <person name="Mori K."/>
        </authorList>
    </citation>
    <scope>NUCLEOTIDE SEQUENCE [LARGE SCALE GENOMIC DNA]</scope>
    <source>
        <strain evidence="3 4">TBRC 1851</strain>
    </source>
</reference>
<feature type="transmembrane region" description="Helical" evidence="2">
    <location>
        <begin position="153"/>
        <end position="175"/>
    </location>
</feature>
<feature type="transmembrane region" description="Helical" evidence="2">
    <location>
        <begin position="65"/>
        <end position="87"/>
    </location>
</feature>
<evidence type="ECO:0000256" key="1">
    <source>
        <dbReference type="SAM" id="MobiDB-lite"/>
    </source>
</evidence>
<evidence type="ECO:0000313" key="4">
    <source>
        <dbReference type="Proteomes" id="UP001589870"/>
    </source>
</evidence>
<feature type="transmembrane region" description="Helical" evidence="2">
    <location>
        <begin position="35"/>
        <end position="59"/>
    </location>
</feature>
<keyword evidence="2" id="KW-0472">Membrane</keyword>
<dbReference type="Pfam" id="PF14015">
    <property type="entry name" value="DUF4231"/>
    <property type="match status" value="1"/>
</dbReference>
<keyword evidence="4" id="KW-1185">Reference proteome</keyword>
<dbReference type="Proteomes" id="UP001589870">
    <property type="component" value="Unassembled WGS sequence"/>
</dbReference>
<name>A0ABV6U9Y8_9ACTN</name>
<evidence type="ECO:0000256" key="2">
    <source>
        <dbReference type="SAM" id="Phobius"/>
    </source>
</evidence>